<dbReference type="EMBL" id="LSSN01001799">
    <property type="protein sequence ID" value="OMJ18272.1"/>
    <property type="molecule type" value="Genomic_DNA"/>
</dbReference>
<dbReference type="AlphaFoldDB" id="A0A1R1XUE4"/>
<dbReference type="Pfam" id="PF23585">
    <property type="entry name" value="DUF7137"/>
    <property type="match status" value="1"/>
</dbReference>
<comment type="caution">
    <text evidence="2">The sequence shown here is derived from an EMBL/GenBank/DDBJ whole genome shotgun (WGS) entry which is preliminary data.</text>
</comment>
<dbReference type="STRING" id="133412.A0A1R1XUE4"/>
<evidence type="ECO:0000259" key="1">
    <source>
        <dbReference type="Pfam" id="PF23585"/>
    </source>
</evidence>
<evidence type="ECO:0000313" key="3">
    <source>
        <dbReference type="Proteomes" id="UP000187283"/>
    </source>
</evidence>
<reference evidence="2 3" key="1">
    <citation type="submission" date="2017-01" db="EMBL/GenBank/DDBJ databases">
        <authorList>
            <person name="Mah S.A."/>
            <person name="Swanson W.J."/>
            <person name="Moy G.W."/>
            <person name="Vacquier V.D."/>
        </authorList>
    </citation>
    <scope>NUCLEOTIDE SEQUENCE [LARGE SCALE GENOMIC DNA]</scope>
    <source>
        <strain evidence="2 3">GSMNP</strain>
    </source>
</reference>
<organism evidence="2 3">
    <name type="scientific">Smittium culicis</name>
    <dbReference type="NCBI Taxonomy" id="133412"/>
    <lineage>
        <taxon>Eukaryota</taxon>
        <taxon>Fungi</taxon>
        <taxon>Fungi incertae sedis</taxon>
        <taxon>Zoopagomycota</taxon>
        <taxon>Kickxellomycotina</taxon>
        <taxon>Harpellomycetes</taxon>
        <taxon>Harpellales</taxon>
        <taxon>Legeriomycetaceae</taxon>
        <taxon>Smittium</taxon>
    </lineage>
</organism>
<dbReference type="InterPro" id="IPR055561">
    <property type="entry name" value="DUF7137"/>
</dbReference>
<name>A0A1R1XUE4_9FUNG</name>
<evidence type="ECO:0000313" key="2">
    <source>
        <dbReference type="EMBL" id="OMJ18272.1"/>
    </source>
</evidence>
<gene>
    <name evidence="2" type="ORF">AYI70_g5450</name>
</gene>
<dbReference type="OrthoDB" id="2435509at2759"/>
<dbReference type="Proteomes" id="UP000187283">
    <property type="component" value="Unassembled WGS sequence"/>
</dbReference>
<accession>A0A1R1XUE4</accession>
<sequence length="171" mass="18878">MILLTPPVMQVQPMFELGSVVKLSWKYDQSTTSPPQKMMIIGTMPNNPRFLDSSTNKPYVWNVAINVTGTQYDWDTKAFSPSGISLSAASDYQLTFYDGDIGLVNGTLPPQGKMLNNYLSFSFYNSGYNSTNNGIPSNYDPSAASSIIPSLYTFSSFILFVLLSSTSLYLL</sequence>
<proteinExistence type="predicted"/>
<protein>
    <recommendedName>
        <fullName evidence="1">DUF7137 domain-containing protein</fullName>
    </recommendedName>
</protein>
<feature type="domain" description="DUF7137" evidence="1">
    <location>
        <begin position="3"/>
        <end position="126"/>
    </location>
</feature>
<keyword evidence="3" id="KW-1185">Reference proteome</keyword>